<proteinExistence type="predicted"/>
<dbReference type="InterPro" id="IPR003141">
    <property type="entry name" value="Pol/His_phosphatase_N"/>
</dbReference>
<accession>A0A7G1Q7T3</accession>
<dbReference type="KEGG" id="ntg:NSCAC_0316"/>
<dbReference type="InterPro" id="IPR004013">
    <property type="entry name" value="PHP_dom"/>
</dbReference>
<name>A0A7G1Q7T3_9GAMM</name>
<dbReference type="EMBL" id="LR778175">
    <property type="protein sequence ID" value="CAB1274732.1"/>
    <property type="molecule type" value="Genomic_DNA"/>
</dbReference>
<dbReference type="AlphaFoldDB" id="A0A7G1Q7T3"/>
<keyword evidence="3" id="KW-1185">Reference proteome</keyword>
<dbReference type="GO" id="GO:0035312">
    <property type="term" value="F:5'-3' DNA exonuclease activity"/>
    <property type="evidence" value="ECO:0007669"/>
    <property type="project" value="TreeGrafter"/>
</dbReference>
<dbReference type="CDD" id="cd07438">
    <property type="entry name" value="PHP_HisPPase_AMP"/>
    <property type="match status" value="1"/>
</dbReference>
<dbReference type="SMART" id="SM00481">
    <property type="entry name" value="POLIIIAc"/>
    <property type="match status" value="1"/>
</dbReference>
<dbReference type="Proteomes" id="UP000516072">
    <property type="component" value="Chromosome"/>
</dbReference>
<evidence type="ECO:0000259" key="1">
    <source>
        <dbReference type="SMART" id="SM00481"/>
    </source>
</evidence>
<dbReference type="PANTHER" id="PTHR42924:SF3">
    <property type="entry name" value="POLYMERASE_HISTIDINOL PHOSPHATASE N-TERMINAL DOMAIN-CONTAINING PROTEIN"/>
    <property type="match status" value="1"/>
</dbReference>
<dbReference type="Gene3D" id="1.10.150.650">
    <property type="match status" value="1"/>
</dbReference>
<protein>
    <submittedName>
        <fullName evidence="2">Protein TrpH</fullName>
    </submittedName>
</protein>
<feature type="domain" description="Polymerase/histidinol phosphatase N-terminal" evidence="1">
    <location>
        <begin position="6"/>
        <end position="71"/>
    </location>
</feature>
<sequence>MITMIYDLHTHSTESDGTLSPSQLIEHAVHQGVNTLALTDHDCTAGLAEAQITAQNLGLNLINGVEISVTWHEHTIHVLGLNIDRKNSQLQTGLSALRSYRNERGHKISDHLEQSGIIGALEGALRYTQGNTLSRTHFARFLLEQGYGKSIQDIFNHYLVRGKPGYVSDHWASLEQALTWIHEAGGVSVVAHPARYKLTRPQLIQFLEEFKGQGGMGLEVISGSQPLDSTDFLVTMANQLKLLGSCGSDYHGVQNTKKIDLGRIPPFPKNCQPVWELWH</sequence>
<dbReference type="SUPFAM" id="SSF89550">
    <property type="entry name" value="PHP domain-like"/>
    <property type="match status" value="1"/>
</dbReference>
<dbReference type="RefSeq" id="WP_197744683.1">
    <property type="nucleotide sequence ID" value="NZ_LR778175.1"/>
</dbReference>
<dbReference type="PANTHER" id="PTHR42924">
    <property type="entry name" value="EXONUCLEASE"/>
    <property type="match status" value="1"/>
</dbReference>
<organism evidence="2 3">
    <name type="scientific">Candidatus Nitrosacidococcus tergens</name>
    <dbReference type="NCBI Taxonomy" id="553981"/>
    <lineage>
        <taxon>Bacteria</taxon>
        <taxon>Pseudomonadati</taxon>
        <taxon>Pseudomonadota</taxon>
        <taxon>Gammaproteobacteria</taxon>
        <taxon>Chromatiales</taxon>
        <taxon>Chromatiaceae</taxon>
        <taxon>Candidatus Nitrosacidococcus</taxon>
    </lineage>
</organism>
<dbReference type="InterPro" id="IPR016195">
    <property type="entry name" value="Pol/histidinol_Pase-like"/>
</dbReference>
<reference evidence="2 3" key="1">
    <citation type="submission" date="2020-03" db="EMBL/GenBank/DDBJ databases">
        <authorList>
            <person name="Picone N."/>
        </authorList>
    </citation>
    <scope>NUCLEOTIDE SEQUENCE [LARGE SCALE GENOMIC DNA]</scope>
    <source>
        <strain evidence="2">NSCAC1</strain>
    </source>
</reference>
<dbReference type="GO" id="GO:0004534">
    <property type="term" value="F:5'-3' RNA exonuclease activity"/>
    <property type="evidence" value="ECO:0007669"/>
    <property type="project" value="TreeGrafter"/>
</dbReference>
<gene>
    <name evidence="2" type="primary">trpH</name>
    <name evidence="2" type="ORF">NSCAC_0316</name>
</gene>
<dbReference type="Pfam" id="PF02811">
    <property type="entry name" value="PHP"/>
    <property type="match status" value="1"/>
</dbReference>
<dbReference type="InterPro" id="IPR052018">
    <property type="entry name" value="PHP_domain"/>
</dbReference>
<evidence type="ECO:0000313" key="3">
    <source>
        <dbReference type="Proteomes" id="UP000516072"/>
    </source>
</evidence>
<evidence type="ECO:0000313" key="2">
    <source>
        <dbReference type="EMBL" id="CAB1274732.1"/>
    </source>
</evidence>
<dbReference type="Gene3D" id="3.20.20.140">
    <property type="entry name" value="Metal-dependent hydrolases"/>
    <property type="match status" value="1"/>
</dbReference>